<proteinExistence type="predicted"/>
<organism evidence="4 5">
    <name type="scientific">Halomonas tibetensis</name>
    <dbReference type="NCBI Taxonomy" id="2259590"/>
    <lineage>
        <taxon>Bacteria</taxon>
        <taxon>Pseudomonadati</taxon>
        <taxon>Pseudomonadota</taxon>
        <taxon>Gammaproteobacteria</taxon>
        <taxon>Oceanospirillales</taxon>
        <taxon>Halomonadaceae</taxon>
        <taxon>Halomonas</taxon>
    </lineage>
</organism>
<dbReference type="CDD" id="cd04301">
    <property type="entry name" value="NAT_SF"/>
    <property type="match status" value="1"/>
</dbReference>
<accession>A0ABV7BA74</accession>
<dbReference type="InterPro" id="IPR000182">
    <property type="entry name" value="GNAT_dom"/>
</dbReference>
<name>A0ABV7BA74_9GAMM</name>
<keyword evidence="1 4" id="KW-0808">Transferase</keyword>
<dbReference type="Gene3D" id="3.40.630.30">
    <property type="match status" value="1"/>
</dbReference>
<dbReference type="SUPFAM" id="SSF55729">
    <property type="entry name" value="Acyl-CoA N-acyltransferases (Nat)"/>
    <property type="match status" value="1"/>
</dbReference>
<evidence type="ECO:0000256" key="2">
    <source>
        <dbReference type="ARBA" id="ARBA00023315"/>
    </source>
</evidence>
<keyword evidence="2 4" id="KW-0012">Acyltransferase</keyword>
<feature type="domain" description="N-acetyltransferase" evidence="3">
    <location>
        <begin position="21"/>
        <end position="163"/>
    </location>
</feature>
<dbReference type="Pfam" id="PF13508">
    <property type="entry name" value="Acetyltransf_7"/>
    <property type="match status" value="1"/>
</dbReference>
<dbReference type="PANTHER" id="PTHR43877:SF2">
    <property type="entry name" value="AMINOALKYLPHOSPHONATE N-ACETYLTRANSFERASE-RELATED"/>
    <property type="match status" value="1"/>
</dbReference>
<protein>
    <submittedName>
        <fullName evidence="4">GNAT family N-acetyltransferase</fullName>
        <ecNumber evidence="4">2.3.-.-</ecNumber>
    </submittedName>
</protein>
<evidence type="ECO:0000256" key="1">
    <source>
        <dbReference type="ARBA" id="ARBA00022679"/>
    </source>
</evidence>
<dbReference type="EC" id="2.3.-.-" evidence="4"/>
<gene>
    <name evidence="4" type="ORF">ACFODV_13805</name>
</gene>
<dbReference type="RefSeq" id="WP_379760405.1">
    <property type="nucleotide sequence ID" value="NZ_JBHRSQ010000018.1"/>
</dbReference>
<keyword evidence="5" id="KW-1185">Reference proteome</keyword>
<evidence type="ECO:0000313" key="4">
    <source>
        <dbReference type="EMBL" id="MFC2993100.1"/>
    </source>
</evidence>
<dbReference type="InterPro" id="IPR050832">
    <property type="entry name" value="Bact_Acetyltransf"/>
</dbReference>
<dbReference type="PROSITE" id="PS51186">
    <property type="entry name" value="GNAT"/>
    <property type="match status" value="1"/>
</dbReference>
<comment type="caution">
    <text evidence="4">The sequence shown here is derived from an EMBL/GenBank/DDBJ whole genome shotgun (WGS) entry which is preliminary data.</text>
</comment>
<dbReference type="InterPro" id="IPR016181">
    <property type="entry name" value="Acyl_CoA_acyltransferase"/>
</dbReference>
<dbReference type="Proteomes" id="UP001595386">
    <property type="component" value="Unassembled WGS sequence"/>
</dbReference>
<dbReference type="GO" id="GO:0016746">
    <property type="term" value="F:acyltransferase activity"/>
    <property type="evidence" value="ECO:0007669"/>
    <property type="project" value="UniProtKB-KW"/>
</dbReference>
<sequence>MPPRLEEEGKVRLERLPPSSPHVLRLARWEFQQWSHLNPERRLDEALFCFREQCGPGGVPSVFIALCEDTPVGMASLIADDMHDRPDLTPWLASVYVVPAWRGRGIASRLVQRVEEEAKAHGIEQFHLFTSDRQTLYRRLGWHALEECVYRGEAVTLMVRKLPPTADCAEPA</sequence>
<dbReference type="PANTHER" id="PTHR43877">
    <property type="entry name" value="AMINOALKYLPHOSPHONATE N-ACETYLTRANSFERASE-RELATED-RELATED"/>
    <property type="match status" value="1"/>
</dbReference>
<dbReference type="EMBL" id="JBHRSQ010000018">
    <property type="protein sequence ID" value="MFC2993100.1"/>
    <property type="molecule type" value="Genomic_DNA"/>
</dbReference>
<reference evidence="5" key="1">
    <citation type="journal article" date="2019" name="Int. J. Syst. Evol. Microbiol.">
        <title>The Global Catalogue of Microorganisms (GCM) 10K type strain sequencing project: providing services to taxonomists for standard genome sequencing and annotation.</title>
        <authorList>
            <consortium name="The Broad Institute Genomics Platform"/>
            <consortium name="The Broad Institute Genome Sequencing Center for Infectious Disease"/>
            <person name="Wu L."/>
            <person name="Ma J."/>
        </authorList>
    </citation>
    <scope>NUCLEOTIDE SEQUENCE [LARGE SCALE GENOMIC DNA]</scope>
    <source>
        <strain evidence="5">KCTC 52660</strain>
    </source>
</reference>
<evidence type="ECO:0000313" key="5">
    <source>
        <dbReference type="Proteomes" id="UP001595386"/>
    </source>
</evidence>
<evidence type="ECO:0000259" key="3">
    <source>
        <dbReference type="PROSITE" id="PS51186"/>
    </source>
</evidence>